<dbReference type="Proteomes" id="UP000321363">
    <property type="component" value="Unassembled WGS sequence"/>
</dbReference>
<evidence type="ECO:0000313" key="3">
    <source>
        <dbReference type="Proteomes" id="UP000321363"/>
    </source>
</evidence>
<dbReference type="NCBIfam" id="NF006931">
    <property type="entry name" value="PRK09416.1"/>
    <property type="match status" value="1"/>
</dbReference>
<protein>
    <submittedName>
        <fullName evidence="2">PadR family transcriptional regulator</fullName>
    </submittedName>
</protein>
<organism evidence="2 3">
    <name type="scientific">Metabacillus litoralis</name>
    <dbReference type="NCBI Taxonomy" id="152268"/>
    <lineage>
        <taxon>Bacteria</taxon>
        <taxon>Bacillati</taxon>
        <taxon>Bacillota</taxon>
        <taxon>Bacilli</taxon>
        <taxon>Bacillales</taxon>
        <taxon>Bacillaceae</taxon>
        <taxon>Metabacillus</taxon>
    </lineage>
</organism>
<keyword evidence="3" id="KW-1185">Reference proteome</keyword>
<reference evidence="2 3" key="1">
    <citation type="journal article" date="2005" name="Int. J. Syst. Evol. Microbiol.">
        <title>Bacillus litoralis sp. nov., isolated from a tidal flat of the Yellow Sea in Korea.</title>
        <authorList>
            <person name="Yoon J.H."/>
            <person name="Oh T.K."/>
        </authorList>
    </citation>
    <scope>NUCLEOTIDE SEQUENCE [LARGE SCALE GENOMIC DNA]</scope>
    <source>
        <strain evidence="2 3">SW-211</strain>
    </source>
</reference>
<dbReference type="EMBL" id="VOQF01000015">
    <property type="protein sequence ID" value="TXC85821.1"/>
    <property type="molecule type" value="Genomic_DNA"/>
</dbReference>
<dbReference type="SUPFAM" id="SSF46785">
    <property type="entry name" value="Winged helix' DNA-binding domain"/>
    <property type="match status" value="1"/>
</dbReference>
<name>A0A5C6VLZ1_9BACI</name>
<dbReference type="RefSeq" id="WP_146950305.1">
    <property type="nucleotide sequence ID" value="NZ_VOQF01000015.1"/>
</dbReference>
<dbReference type="Gene3D" id="1.10.10.10">
    <property type="entry name" value="Winged helix-like DNA-binding domain superfamily/Winged helix DNA-binding domain"/>
    <property type="match status" value="1"/>
</dbReference>
<gene>
    <name evidence="2" type="ORF">FS935_19440</name>
</gene>
<dbReference type="InterPro" id="IPR036390">
    <property type="entry name" value="WH_DNA-bd_sf"/>
</dbReference>
<evidence type="ECO:0000313" key="2">
    <source>
        <dbReference type="EMBL" id="TXC85821.1"/>
    </source>
</evidence>
<sequence length="136" mass="16519">MDDQLKQFKHAMKRTVLQELNFTEEHKKSIRQRMKQIQTTSEAEILLAVFQLLKLKRSGFELSRLMRARGIERFENEEGLLYMSLHKFEQKGYLNIYWEDDDIKLYELNNKGLKLLKKLEHKNDATSYFQKEIYER</sequence>
<evidence type="ECO:0000259" key="1">
    <source>
        <dbReference type="Pfam" id="PF03551"/>
    </source>
</evidence>
<accession>A0A5C6VLZ1</accession>
<dbReference type="InterPro" id="IPR036388">
    <property type="entry name" value="WH-like_DNA-bd_sf"/>
</dbReference>
<feature type="domain" description="Transcription regulator PadR N-terminal" evidence="1">
    <location>
        <begin position="56"/>
        <end position="117"/>
    </location>
</feature>
<dbReference type="InterPro" id="IPR005149">
    <property type="entry name" value="Tscrpt_reg_PadR_N"/>
</dbReference>
<dbReference type="Pfam" id="PF03551">
    <property type="entry name" value="PadR"/>
    <property type="match status" value="1"/>
</dbReference>
<dbReference type="AlphaFoldDB" id="A0A5C6VLZ1"/>
<proteinExistence type="predicted"/>
<dbReference type="OrthoDB" id="2440228at2"/>
<comment type="caution">
    <text evidence="2">The sequence shown here is derived from an EMBL/GenBank/DDBJ whole genome shotgun (WGS) entry which is preliminary data.</text>
</comment>